<proteinExistence type="predicted"/>
<accession>A0AAW2S172</accession>
<name>A0AAW2S172_SESRA</name>
<comment type="caution">
    <text evidence="2">The sequence shown here is derived from an EMBL/GenBank/DDBJ whole genome shotgun (WGS) entry which is preliminary data.</text>
</comment>
<evidence type="ECO:0000259" key="1">
    <source>
        <dbReference type="Pfam" id="PF25773"/>
    </source>
</evidence>
<dbReference type="Pfam" id="PF25773">
    <property type="entry name" value="TPR_ANAPC2"/>
    <property type="match status" value="1"/>
</dbReference>
<dbReference type="GO" id="GO:0007091">
    <property type="term" value="P:metaphase/anaphase transition of mitotic cell cycle"/>
    <property type="evidence" value="ECO:0007669"/>
    <property type="project" value="TreeGrafter"/>
</dbReference>
<dbReference type="PANTHER" id="PTHR45957:SF1">
    <property type="entry name" value="ANAPHASE-PROMOTING COMPLEX SUBUNIT 2"/>
    <property type="match status" value="1"/>
</dbReference>
<protein>
    <submittedName>
        <fullName evidence="2">Anaphase-promoting complex subunit</fullName>
    </submittedName>
</protein>
<gene>
    <name evidence="2" type="ORF">Sradi_2976200</name>
</gene>
<dbReference type="InterPro" id="IPR057975">
    <property type="entry name" value="TPR_ANAPC2"/>
</dbReference>
<dbReference type="InterPro" id="IPR044554">
    <property type="entry name" value="ANAPC2"/>
</dbReference>
<dbReference type="EMBL" id="JACGWJ010000012">
    <property type="protein sequence ID" value="KAL0385819.1"/>
    <property type="molecule type" value="Genomic_DNA"/>
</dbReference>
<evidence type="ECO:0000313" key="2">
    <source>
        <dbReference type="EMBL" id="KAL0385819.1"/>
    </source>
</evidence>
<sequence length="244" mass="27115">MMEWTLIAKQQKWILMELITNKSTLGNSKLVRNIGVVRDLRSLGLTSIAEDAYASAIFLLLKVAVPLQFLHALLAYLGESKSYESPSSGLKSPLASHLSFTNYGTGIPSEGLVRWQLRLEYFAYETLQDLRIAKLFEIIVDYPDSSPAIEDLKLCLEYTGQHSKLVDSFIAALKYRLLTAGASTNDILHQYVSTIKALRTIDPAGVFLEAVGEPIREYLRGRKDTIKCIVTMLTGAGGIQVDQE</sequence>
<organism evidence="2">
    <name type="scientific">Sesamum radiatum</name>
    <name type="common">Black benniseed</name>
    <dbReference type="NCBI Taxonomy" id="300843"/>
    <lineage>
        <taxon>Eukaryota</taxon>
        <taxon>Viridiplantae</taxon>
        <taxon>Streptophyta</taxon>
        <taxon>Embryophyta</taxon>
        <taxon>Tracheophyta</taxon>
        <taxon>Spermatophyta</taxon>
        <taxon>Magnoliopsida</taxon>
        <taxon>eudicotyledons</taxon>
        <taxon>Gunneridae</taxon>
        <taxon>Pentapetalae</taxon>
        <taxon>asterids</taxon>
        <taxon>lamiids</taxon>
        <taxon>Lamiales</taxon>
        <taxon>Pedaliaceae</taxon>
        <taxon>Sesamum</taxon>
    </lineage>
</organism>
<dbReference type="GO" id="GO:0005680">
    <property type="term" value="C:anaphase-promoting complex"/>
    <property type="evidence" value="ECO:0007669"/>
    <property type="project" value="TreeGrafter"/>
</dbReference>
<feature type="non-terminal residue" evidence="2">
    <location>
        <position position="244"/>
    </location>
</feature>
<reference evidence="2" key="2">
    <citation type="journal article" date="2024" name="Plant">
        <title>Genomic evolution and insights into agronomic trait innovations of Sesamum species.</title>
        <authorList>
            <person name="Miao H."/>
            <person name="Wang L."/>
            <person name="Qu L."/>
            <person name="Liu H."/>
            <person name="Sun Y."/>
            <person name="Le M."/>
            <person name="Wang Q."/>
            <person name="Wei S."/>
            <person name="Zheng Y."/>
            <person name="Lin W."/>
            <person name="Duan Y."/>
            <person name="Cao H."/>
            <person name="Xiong S."/>
            <person name="Wang X."/>
            <person name="Wei L."/>
            <person name="Li C."/>
            <person name="Ma Q."/>
            <person name="Ju M."/>
            <person name="Zhao R."/>
            <person name="Li G."/>
            <person name="Mu C."/>
            <person name="Tian Q."/>
            <person name="Mei H."/>
            <person name="Zhang T."/>
            <person name="Gao T."/>
            <person name="Zhang H."/>
        </authorList>
    </citation>
    <scope>NUCLEOTIDE SEQUENCE</scope>
    <source>
        <strain evidence="2">G02</strain>
    </source>
</reference>
<dbReference type="PANTHER" id="PTHR45957">
    <property type="entry name" value="ANAPHASE-PROMOTING COMPLEX SUBUNIT 2"/>
    <property type="match status" value="1"/>
</dbReference>
<reference evidence="2" key="1">
    <citation type="submission" date="2020-06" db="EMBL/GenBank/DDBJ databases">
        <authorList>
            <person name="Li T."/>
            <person name="Hu X."/>
            <person name="Zhang T."/>
            <person name="Song X."/>
            <person name="Zhang H."/>
            <person name="Dai N."/>
            <person name="Sheng W."/>
            <person name="Hou X."/>
            <person name="Wei L."/>
        </authorList>
    </citation>
    <scope>NUCLEOTIDE SEQUENCE</scope>
    <source>
        <strain evidence="2">G02</strain>
        <tissue evidence="2">Leaf</tissue>
    </source>
</reference>
<dbReference type="AlphaFoldDB" id="A0AAW2S172"/>
<feature type="domain" description="Anaphase-promoting complex subunit 2 TPR repeats" evidence="1">
    <location>
        <begin position="114"/>
        <end position="222"/>
    </location>
</feature>
<dbReference type="GO" id="GO:0070979">
    <property type="term" value="P:protein K11-linked ubiquitination"/>
    <property type="evidence" value="ECO:0007669"/>
    <property type="project" value="TreeGrafter"/>
</dbReference>